<dbReference type="AlphaFoldDB" id="A0AAE3J9M5"/>
<reference evidence="2 3" key="1">
    <citation type="submission" date="2021-10" db="EMBL/GenBank/DDBJ databases">
        <title>Anaerobic single-cell dispensing facilitates the cultivation of human gut bacteria.</title>
        <authorList>
            <person name="Afrizal A."/>
        </authorList>
    </citation>
    <scope>NUCLEOTIDE SEQUENCE [LARGE SCALE GENOMIC DNA]</scope>
    <source>
        <strain evidence="2 3">CLA-AA-H232</strain>
    </source>
</reference>
<keyword evidence="1" id="KW-0812">Transmembrane</keyword>
<keyword evidence="1" id="KW-1133">Transmembrane helix</keyword>
<dbReference type="Proteomes" id="UP001198242">
    <property type="component" value="Unassembled WGS sequence"/>
</dbReference>
<accession>A0AAE3J9M5</accession>
<evidence type="ECO:0000256" key="1">
    <source>
        <dbReference type="SAM" id="Phobius"/>
    </source>
</evidence>
<name>A0AAE3J9M5_9FIRM</name>
<keyword evidence="3" id="KW-1185">Reference proteome</keyword>
<feature type="transmembrane region" description="Helical" evidence="1">
    <location>
        <begin position="7"/>
        <end position="32"/>
    </location>
</feature>
<protein>
    <submittedName>
        <fullName evidence="2">Clostripain-related cysteine peptidase</fullName>
    </submittedName>
</protein>
<dbReference type="Pfam" id="PF03415">
    <property type="entry name" value="Peptidase_C11"/>
    <property type="match status" value="1"/>
</dbReference>
<dbReference type="PANTHER" id="PTHR37835:SF1">
    <property type="entry name" value="ALPHA-CLOSTRIPAIN"/>
    <property type="match status" value="1"/>
</dbReference>
<dbReference type="InterPro" id="IPR005077">
    <property type="entry name" value="Peptidase_C11"/>
</dbReference>
<dbReference type="EMBL" id="JAJEQM010000003">
    <property type="protein sequence ID" value="MCC2209950.1"/>
    <property type="molecule type" value="Genomic_DNA"/>
</dbReference>
<dbReference type="PANTHER" id="PTHR37835">
    <property type="entry name" value="ALPHA-CLOSTRIPAIN"/>
    <property type="match status" value="1"/>
</dbReference>
<gene>
    <name evidence="2" type="ORF">LKE05_03950</name>
</gene>
<sequence>MAKKKGCLFKIGIALLIFIGMIFVLFCMVLIMPSEEYETVNYDIPNMCDYYTHIKGNGEDKVTLMVYMVGSDLESDGGAASEDIAEMTAANADNINITLQTGGAAAWENASISDGKTERHIIKNGELQNVENLGEAQMTSPNTLTDFIKWSASNYPADRYELVLWNHGGGTALGFGYDEMYPDDMLSLSQIGNALSDSGIKFDIVGFDACLMGTIETAYMLEPYADYLVASEEYEPGTGWYYSEWLKNLSDNTSMPTVEIGKKIVEDYINGPDSSFFDSNTLSIVDLREIPYTYSKLCEIMQQEEGVLDSRYSVISQARYNAKSFGDGEYEQIDIKSYLEECGKSDTELDKVLRSAVKYSGSSSYNSNGLAMYFPYDYPDYYAEIKTETDKFGYNGYNSFFDRFLSIMGTGQMNYSSENDYSNYSWYDNTNYDTYNVSDKLEVKDKGDYFALSLSDEEWDKINGIDVWVYVDDGDGYVDLGSDNVYEFDDDGDLRVDFDYYWVALNGQVVPFYFEYETPENVKDGYTYGYVPAVLNGNEQIEIMIYWDEKHPDGYLAGYRPYSEEENISVPQKGFKQLKNGDTLEFLCDYYTYDGEYDGVYSYGDKIVVNGDITVGYEYVGEYDTNICYELTDIYNNSITTEMIEVEMN</sequence>
<dbReference type="SUPFAM" id="SSF64518">
    <property type="entry name" value="Phase 1 flagellin"/>
    <property type="match status" value="1"/>
</dbReference>
<proteinExistence type="predicted"/>
<evidence type="ECO:0000313" key="3">
    <source>
        <dbReference type="Proteomes" id="UP001198242"/>
    </source>
</evidence>
<comment type="caution">
    <text evidence="2">The sequence shown here is derived from an EMBL/GenBank/DDBJ whole genome shotgun (WGS) entry which is preliminary data.</text>
</comment>
<dbReference type="Gene3D" id="3.40.50.11970">
    <property type="match status" value="1"/>
</dbReference>
<organism evidence="2 3">
    <name type="scientific">Hominilimicola fabiformis</name>
    <dbReference type="NCBI Taxonomy" id="2885356"/>
    <lineage>
        <taxon>Bacteria</taxon>
        <taxon>Bacillati</taxon>
        <taxon>Bacillota</taxon>
        <taxon>Clostridia</taxon>
        <taxon>Eubacteriales</taxon>
        <taxon>Oscillospiraceae</taxon>
        <taxon>Hominilimicola</taxon>
    </lineage>
</organism>
<evidence type="ECO:0000313" key="2">
    <source>
        <dbReference type="EMBL" id="MCC2209950.1"/>
    </source>
</evidence>
<dbReference type="RefSeq" id="WP_308455987.1">
    <property type="nucleotide sequence ID" value="NZ_JAJEQM010000003.1"/>
</dbReference>
<keyword evidence="1" id="KW-0472">Membrane</keyword>